<sequence>MKPALLAEFETPEALLSAIEALHARGYRKLDAFTPYPVHGLEKALRLPRSKLPWMVLPFALTGGGGCYSLQLYLNGIDYPINVGGRPPHSAPAFIPITFEMLVLSAALAGLILFLVLCRLPELHHPIFEVEGFDRASQDRFWLAIDERDAKLVRGHTEPELQGLGASRVAWTSNPPRPPSEATAGGGAP</sequence>
<dbReference type="RefSeq" id="WP_050433806.1">
    <property type="nucleotide sequence ID" value="NZ_CP012159.1"/>
</dbReference>
<dbReference type="STRING" id="52.CMC5_063570"/>
<dbReference type="PATRIC" id="fig|52.7.peg.6990"/>
<protein>
    <recommendedName>
        <fullName evidence="5">DUF3341 domain-containing protein</fullName>
    </recommendedName>
</protein>
<dbReference type="Pfam" id="PF11821">
    <property type="entry name" value="ActD"/>
    <property type="match status" value="1"/>
</dbReference>
<proteinExistence type="predicted"/>
<organism evidence="3 4">
    <name type="scientific">Chondromyces crocatus</name>
    <dbReference type="NCBI Taxonomy" id="52"/>
    <lineage>
        <taxon>Bacteria</taxon>
        <taxon>Pseudomonadati</taxon>
        <taxon>Myxococcota</taxon>
        <taxon>Polyangia</taxon>
        <taxon>Polyangiales</taxon>
        <taxon>Polyangiaceae</taxon>
        <taxon>Chondromyces</taxon>
    </lineage>
</organism>
<dbReference type="InterPro" id="IPR021776">
    <property type="entry name" value="ActD"/>
</dbReference>
<dbReference type="AlphaFoldDB" id="A0A0K1EMR3"/>
<dbReference type="Proteomes" id="UP000067626">
    <property type="component" value="Chromosome"/>
</dbReference>
<name>A0A0K1EMR3_CHOCO</name>
<evidence type="ECO:0008006" key="5">
    <source>
        <dbReference type="Google" id="ProtNLM"/>
    </source>
</evidence>
<feature type="transmembrane region" description="Helical" evidence="2">
    <location>
        <begin position="52"/>
        <end position="74"/>
    </location>
</feature>
<dbReference type="PANTHER" id="PTHR40394:SF2">
    <property type="entry name" value="QUINOL:CYTOCHROME C OXIDOREDUCTASE MEMBRANE PROTEIN"/>
    <property type="match status" value="1"/>
</dbReference>
<accession>A0A0K1EMR3</accession>
<evidence type="ECO:0000313" key="4">
    <source>
        <dbReference type="Proteomes" id="UP000067626"/>
    </source>
</evidence>
<keyword evidence="2" id="KW-0472">Membrane</keyword>
<feature type="region of interest" description="Disordered" evidence="1">
    <location>
        <begin position="163"/>
        <end position="189"/>
    </location>
</feature>
<evidence type="ECO:0000256" key="1">
    <source>
        <dbReference type="SAM" id="MobiDB-lite"/>
    </source>
</evidence>
<evidence type="ECO:0000313" key="3">
    <source>
        <dbReference type="EMBL" id="AKT42134.1"/>
    </source>
</evidence>
<keyword evidence="2" id="KW-0812">Transmembrane</keyword>
<feature type="transmembrane region" description="Helical" evidence="2">
    <location>
        <begin position="94"/>
        <end position="117"/>
    </location>
</feature>
<dbReference type="OrthoDB" id="9792475at2"/>
<dbReference type="EMBL" id="CP012159">
    <property type="protein sequence ID" value="AKT42134.1"/>
    <property type="molecule type" value="Genomic_DNA"/>
</dbReference>
<keyword evidence="4" id="KW-1185">Reference proteome</keyword>
<evidence type="ECO:0000256" key="2">
    <source>
        <dbReference type="SAM" id="Phobius"/>
    </source>
</evidence>
<dbReference type="KEGG" id="ccro:CMC5_063570"/>
<reference evidence="3 4" key="1">
    <citation type="submission" date="2015-07" db="EMBL/GenBank/DDBJ databases">
        <title>Genome analysis of myxobacterium Chondromyces crocatus Cm c5 reveals a high potential for natural compound synthesis and the genetic basis for the loss of fruiting body formation.</title>
        <authorList>
            <person name="Zaburannyi N."/>
            <person name="Bunk B."/>
            <person name="Maier J."/>
            <person name="Overmann J."/>
            <person name="Mueller R."/>
        </authorList>
    </citation>
    <scope>NUCLEOTIDE SEQUENCE [LARGE SCALE GENOMIC DNA]</scope>
    <source>
        <strain evidence="3 4">Cm c5</strain>
    </source>
</reference>
<gene>
    <name evidence="3" type="ORF">CMC5_063570</name>
</gene>
<dbReference type="PANTHER" id="PTHR40394">
    <property type="entry name" value="LIPOPROTEIN-RELATED"/>
    <property type="match status" value="1"/>
</dbReference>
<keyword evidence="2" id="KW-1133">Transmembrane helix</keyword>